<name>A0A2M8P312_9CHLR</name>
<dbReference type="EMBL" id="PGTK01000002">
    <property type="protein sequence ID" value="PJF31933.1"/>
    <property type="molecule type" value="Genomic_DNA"/>
</dbReference>
<organism evidence="3 4">
    <name type="scientific">Candidatus Thermofonsia Clade 1 bacterium</name>
    <dbReference type="NCBI Taxonomy" id="2364210"/>
    <lineage>
        <taxon>Bacteria</taxon>
        <taxon>Bacillati</taxon>
        <taxon>Chloroflexota</taxon>
        <taxon>Candidatus Thermofontia</taxon>
        <taxon>Candidatus Thermofonsia Clade 1</taxon>
    </lineage>
</organism>
<evidence type="ECO:0000313" key="4">
    <source>
        <dbReference type="Proteomes" id="UP000228921"/>
    </source>
</evidence>
<protein>
    <submittedName>
        <fullName evidence="3">Uncharacterized protein</fullName>
    </submittedName>
</protein>
<sequence length="151" mass="17024">MTHQDEKAALRAYIERKLPQLRREQRIGFLIGSLITAATMSLVAWSLTFSGAINETPWVGTMLLSIALFVSVLLQTLSVFFDSKLGEAGLRRNLALRYRFEKALYGTDVDALFEEDAEKPKRERYRLGDDGEIVPEDTAEDDAQARRARSG</sequence>
<comment type="caution">
    <text evidence="3">The sequence shown here is derived from an EMBL/GenBank/DDBJ whole genome shotgun (WGS) entry which is preliminary data.</text>
</comment>
<evidence type="ECO:0000313" key="3">
    <source>
        <dbReference type="EMBL" id="PJF31933.1"/>
    </source>
</evidence>
<feature type="compositionally biased region" description="Acidic residues" evidence="1">
    <location>
        <begin position="130"/>
        <end position="142"/>
    </location>
</feature>
<keyword evidence="2" id="KW-0812">Transmembrane</keyword>
<feature type="region of interest" description="Disordered" evidence="1">
    <location>
        <begin position="123"/>
        <end position="151"/>
    </location>
</feature>
<feature type="transmembrane region" description="Helical" evidence="2">
    <location>
        <begin position="27"/>
        <end position="47"/>
    </location>
</feature>
<evidence type="ECO:0000256" key="2">
    <source>
        <dbReference type="SAM" id="Phobius"/>
    </source>
</evidence>
<dbReference type="AlphaFoldDB" id="A0A2M8P312"/>
<gene>
    <name evidence="3" type="ORF">CUN51_03050</name>
</gene>
<accession>A0A2M8P312</accession>
<keyword evidence="2" id="KW-0472">Membrane</keyword>
<reference evidence="3 4" key="1">
    <citation type="submission" date="2017-11" db="EMBL/GenBank/DDBJ databases">
        <title>Evolution of Phototrophy in the Chloroflexi Phylum Driven by Horizontal Gene Transfer.</title>
        <authorList>
            <person name="Ward L.M."/>
            <person name="Hemp J."/>
            <person name="Shih P.M."/>
            <person name="Mcglynn S.E."/>
            <person name="Fischer W."/>
        </authorList>
    </citation>
    <scope>NUCLEOTIDE SEQUENCE [LARGE SCALE GENOMIC DNA]</scope>
    <source>
        <strain evidence="3">CP2_2F</strain>
    </source>
</reference>
<keyword evidence="2" id="KW-1133">Transmembrane helix</keyword>
<evidence type="ECO:0000256" key="1">
    <source>
        <dbReference type="SAM" id="MobiDB-lite"/>
    </source>
</evidence>
<feature type="transmembrane region" description="Helical" evidence="2">
    <location>
        <begin position="59"/>
        <end position="81"/>
    </location>
</feature>
<proteinExistence type="predicted"/>
<dbReference type="Proteomes" id="UP000228921">
    <property type="component" value="Unassembled WGS sequence"/>
</dbReference>